<dbReference type="InterPro" id="IPR051395">
    <property type="entry name" value="Cytochrome_c_Peroxidase/MauG"/>
</dbReference>
<keyword evidence="5" id="KW-0732">Signal</keyword>
<dbReference type="PANTHER" id="PTHR30600:SF4">
    <property type="entry name" value="CYTOCHROME C DOMAIN-CONTAINING PROTEIN"/>
    <property type="match status" value="1"/>
</dbReference>
<evidence type="ECO:0000313" key="8">
    <source>
        <dbReference type="Proteomes" id="UP000186336"/>
    </source>
</evidence>
<evidence type="ECO:0000256" key="3">
    <source>
        <dbReference type="ARBA" id="ARBA00023004"/>
    </source>
</evidence>
<feature type="domain" description="Cytochrome c" evidence="6">
    <location>
        <begin position="375"/>
        <end position="507"/>
    </location>
</feature>
<dbReference type="Gene3D" id="1.10.760.10">
    <property type="entry name" value="Cytochrome c-like domain"/>
    <property type="match status" value="1"/>
</dbReference>
<evidence type="ECO:0000256" key="2">
    <source>
        <dbReference type="ARBA" id="ARBA00022723"/>
    </source>
</evidence>
<name>A0A1P8N187_9RHOB</name>
<geneLocation type="plasmid" evidence="7 8">
    <name>pDOK1-4-2</name>
</geneLocation>
<evidence type="ECO:0000256" key="1">
    <source>
        <dbReference type="ARBA" id="ARBA00022617"/>
    </source>
</evidence>
<keyword evidence="2 4" id="KW-0479">Metal-binding</keyword>
<dbReference type="PANTHER" id="PTHR30600">
    <property type="entry name" value="CYTOCHROME C PEROXIDASE-RELATED"/>
    <property type="match status" value="1"/>
</dbReference>
<dbReference type="InterPro" id="IPR036909">
    <property type="entry name" value="Cyt_c-like_dom_sf"/>
</dbReference>
<keyword evidence="1 4" id="KW-0349">Heme</keyword>
<accession>A0A1P8N187</accession>
<dbReference type="GO" id="GO:0046872">
    <property type="term" value="F:metal ion binding"/>
    <property type="evidence" value="ECO:0007669"/>
    <property type="project" value="UniProtKB-KW"/>
</dbReference>
<keyword evidence="7" id="KW-0614">Plasmid</keyword>
<dbReference type="KEGG" id="tom:BWR18_19680"/>
<dbReference type="Proteomes" id="UP000186336">
    <property type="component" value="Plasmid pDOK1-4-2"/>
</dbReference>
<dbReference type="InterPro" id="IPR009056">
    <property type="entry name" value="Cyt_c-like_dom"/>
</dbReference>
<dbReference type="GO" id="GO:0020037">
    <property type="term" value="F:heme binding"/>
    <property type="evidence" value="ECO:0007669"/>
    <property type="project" value="InterPro"/>
</dbReference>
<dbReference type="RefSeq" id="WP_076630554.1">
    <property type="nucleotide sequence ID" value="NZ_CP019314.1"/>
</dbReference>
<dbReference type="EMBL" id="CP019314">
    <property type="protein sequence ID" value="APX14087.1"/>
    <property type="molecule type" value="Genomic_DNA"/>
</dbReference>
<evidence type="ECO:0000313" key="7">
    <source>
        <dbReference type="EMBL" id="APX14087.1"/>
    </source>
</evidence>
<evidence type="ECO:0000259" key="6">
    <source>
        <dbReference type="PROSITE" id="PS51007"/>
    </source>
</evidence>
<evidence type="ECO:0000256" key="5">
    <source>
        <dbReference type="SAM" id="SignalP"/>
    </source>
</evidence>
<keyword evidence="8" id="KW-1185">Reference proteome</keyword>
<feature type="signal peptide" evidence="5">
    <location>
        <begin position="1"/>
        <end position="19"/>
    </location>
</feature>
<dbReference type="GO" id="GO:0004130">
    <property type="term" value="F:cytochrome-c peroxidase activity"/>
    <property type="evidence" value="ECO:0007669"/>
    <property type="project" value="TreeGrafter"/>
</dbReference>
<dbReference type="PROSITE" id="PS51007">
    <property type="entry name" value="CYTC"/>
    <property type="match status" value="2"/>
</dbReference>
<gene>
    <name evidence="7" type="ORF">BWR18_19680</name>
</gene>
<reference evidence="7 8" key="1">
    <citation type="submission" date="2017-01" db="EMBL/GenBank/DDBJ databases">
        <title>Complete genome of Tateyamaria omphalii DOK1-4 isolated from seawater in Dokdo.</title>
        <authorList>
            <person name="Kim J.H."/>
            <person name="Chi W.-J."/>
        </authorList>
    </citation>
    <scope>NUCLEOTIDE SEQUENCE [LARGE SCALE GENOMIC DNA]</scope>
    <source>
        <strain evidence="7 8">DOK1-4</strain>
        <plasmid evidence="7 8">pDOK1-4-2</plasmid>
    </source>
</reference>
<dbReference type="InterPro" id="IPR010538">
    <property type="entry name" value="DHOR"/>
</dbReference>
<dbReference type="GO" id="GO:0009055">
    <property type="term" value="F:electron transfer activity"/>
    <property type="evidence" value="ECO:0007669"/>
    <property type="project" value="InterPro"/>
</dbReference>
<dbReference type="OrthoDB" id="9805202at2"/>
<protein>
    <submittedName>
        <fullName evidence="7">Thiol oxidoreductase</fullName>
    </submittedName>
</protein>
<keyword evidence="3 4" id="KW-0408">Iron</keyword>
<dbReference type="SUPFAM" id="SSF46626">
    <property type="entry name" value="Cytochrome c"/>
    <property type="match status" value="1"/>
</dbReference>
<dbReference type="Pfam" id="PF06537">
    <property type="entry name" value="DHOR"/>
    <property type="match status" value="1"/>
</dbReference>
<feature type="domain" description="Cytochrome c" evidence="6">
    <location>
        <begin position="92"/>
        <end position="204"/>
    </location>
</feature>
<sequence length="507" mass="54085">MSKIATSAAFILPATLAFAAPAGAELTDLHLPVIPRTAAEAERIERVIAPTTDFTKPEQFESNPAGAATVRARTTRDAFSQPSGNISFEKELDFKVGNGLFKKLWVSSPASTLASDGLGPLFNARSCQRCHLKDGRGHPPEGPDDSAVSMLVRISIPGGATPEAIADYIATQPDPSYGGQIQDFSIAGVQAEADIQITYTEEVIQLSGGETASLRTPSYDLTNLGYGPLHPDAMISARVAPQMIGLGLLDAIPAADILAKADPDDADGDGISGRAQIVMSQQYGVPMLGRFGLKAGKPSVWEQSAAAFSGDIGISTTLHPAGHGDCTETQSTCRAAPNGNTAVHDDAEIGDVGLELVSFYSSNLAVPARRDTGDPQVLRGKQMFYETGCISCHTPKHVTHRLDGQPEQSFQLIWPYTDLLLHDMGPGLADNRPEARANGQEWRTPPLWGIGLTEQVSGHTYFLHDGRARNLLEAVLWHGGEAEPHKQSVIDMPPADRAALIRFLESL</sequence>
<proteinExistence type="predicted"/>
<evidence type="ECO:0000256" key="4">
    <source>
        <dbReference type="PROSITE-ProRule" id="PRU00433"/>
    </source>
</evidence>
<organism evidence="7 8">
    <name type="scientific">Tateyamaria omphalii</name>
    <dbReference type="NCBI Taxonomy" id="299262"/>
    <lineage>
        <taxon>Bacteria</taxon>
        <taxon>Pseudomonadati</taxon>
        <taxon>Pseudomonadota</taxon>
        <taxon>Alphaproteobacteria</taxon>
        <taxon>Rhodobacterales</taxon>
        <taxon>Roseobacteraceae</taxon>
        <taxon>Tateyamaria</taxon>
    </lineage>
</organism>
<dbReference type="AlphaFoldDB" id="A0A1P8N187"/>
<feature type="chain" id="PRO_5012659088" evidence="5">
    <location>
        <begin position="20"/>
        <end position="507"/>
    </location>
</feature>
<dbReference type="PIRSF" id="PIRSF028099">
    <property type="entry name" value="DUF1111"/>
    <property type="match status" value="1"/>
</dbReference>